<sequence>MNVSSDSGSGISKVPTLTGVGNYFQWMRAISPILLSFRALLIVEGKDACPKLSPVPTSTEIKASEAWKDRDAKAMGFIDQTVSPALYAMIKNLTSSAAKWEHLSKLNNLKT</sequence>
<evidence type="ECO:0000313" key="1">
    <source>
        <dbReference type="EMBL" id="KAK0541737.1"/>
    </source>
</evidence>
<protein>
    <recommendedName>
        <fullName evidence="3">Retrotransposon Copia-like N-terminal domain-containing protein</fullName>
    </recommendedName>
</protein>
<evidence type="ECO:0000313" key="2">
    <source>
        <dbReference type="Proteomes" id="UP001176517"/>
    </source>
</evidence>
<dbReference type="EMBL" id="JAPDMZ010000784">
    <property type="protein sequence ID" value="KAK0541737.1"/>
    <property type="molecule type" value="Genomic_DNA"/>
</dbReference>
<dbReference type="Proteomes" id="UP001176517">
    <property type="component" value="Unassembled WGS sequence"/>
</dbReference>
<dbReference type="AlphaFoldDB" id="A0AAN6GKM9"/>
<dbReference type="Pfam" id="PF14223">
    <property type="entry name" value="Retrotran_gag_2"/>
    <property type="match status" value="1"/>
</dbReference>
<organism evidence="1 2">
    <name type="scientific">Tilletia horrida</name>
    <dbReference type="NCBI Taxonomy" id="155126"/>
    <lineage>
        <taxon>Eukaryota</taxon>
        <taxon>Fungi</taxon>
        <taxon>Dikarya</taxon>
        <taxon>Basidiomycota</taxon>
        <taxon>Ustilaginomycotina</taxon>
        <taxon>Exobasidiomycetes</taxon>
        <taxon>Tilletiales</taxon>
        <taxon>Tilletiaceae</taxon>
        <taxon>Tilletia</taxon>
    </lineage>
</organism>
<evidence type="ECO:0008006" key="3">
    <source>
        <dbReference type="Google" id="ProtNLM"/>
    </source>
</evidence>
<keyword evidence="2" id="KW-1185">Reference proteome</keyword>
<gene>
    <name evidence="1" type="ORF">OC846_006958</name>
</gene>
<name>A0AAN6GKM9_9BASI</name>
<feature type="non-terminal residue" evidence="1">
    <location>
        <position position="111"/>
    </location>
</feature>
<proteinExistence type="predicted"/>
<comment type="caution">
    <text evidence="1">The sequence shown here is derived from an EMBL/GenBank/DDBJ whole genome shotgun (WGS) entry which is preliminary data.</text>
</comment>
<reference evidence="1" key="1">
    <citation type="journal article" date="2023" name="PhytoFront">
        <title>Draft Genome Resources of Seven Strains of Tilletia horrida, Causal Agent of Kernel Smut of Rice.</title>
        <authorList>
            <person name="Khanal S."/>
            <person name="Antony Babu S."/>
            <person name="Zhou X.G."/>
        </authorList>
    </citation>
    <scope>NUCLEOTIDE SEQUENCE</scope>
    <source>
        <strain evidence="1">TX6</strain>
    </source>
</reference>
<accession>A0AAN6GKM9</accession>